<evidence type="ECO:0000313" key="2">
    <source>
        <dbReference type="Proteomes" id="UP000271603"/>
    </source>
</evidence>
<protein>
    <submittedName>
        <fullName evidence="1">YD repeat (Two copies)</fullName>
    </submittedName>
</protein>
<organism evidence="1 2">
    <name type="scientific">Serratia rubidaea</name>
    <name type="common">Serratia marinorubra</name>
    <dbReference type="NCBI Taxonomy" id="61652"/>
    <lineage>
        <taxon>Bacteria</taxon>
        <taxon>Pseudomonadati</taxon>
        <taxon>Pseudomonadota</taxon>
        <taxon>Gammaproteobacteria</taxon>
        <taxon>Enterobacterales</taxon>
        <taxon>Yersiniaceae</taxon>
        <taxon>Serratia</taxon>
    </lineage>
</organism>
<dbReference type="InterPro" id="IPR006530">
    <property type="entry name" value="YD"/>
</dbReference>
<dbReference type="InterPro" id="IPR031325">
    <property type="entry name" value="RHS_repeat"/>
</dbReference>
<reference evidence="1 2" key="1">
    <citation type="submission" date="2018-12" db="EMBL/GenBank/DDBJ databases">
        <authorList>
            <consortium name="Pathogen Informatics"/>
        </authorList>
    </citation>
    <scope>NUCLEOTIDE SEQUENCE [LARGE SCALE GENOMIC DNA]</scope>
    <source>
        <strain evidence="1 2">NCTC9419</strain>
    </source>
</reference>
<proteinExistence type="predicted"/>
<accession>A0A447QJU6</accession>
<evidence type="ECO:0000313" key="1">
    <source>
        <dbReference type="EMBL" id="VEA70251.1"/>
    </source>
</evidence>
<sequence>MVTECRTADGERVAYQYDTEDQLTAVVNPLGQAWRLQRDALGRVTEERDYWGQATGYRWMRAAACCSAPMRWGDADVRLRPGGTAAGKTQRRHAADALPLCGGRAADAVREPLAAAGMALRRGGRLLAESQDGFTLRHHYNDAGQRILRESDGGHRVAFSWSTTGSWRR</sequence>
<gene>
    <name evidence="1" type="ORF">NCTC9419_01745</name>
</gene>
<dbReference type="NCBIfam" id="TIGR01643">
    <property type="entry name" value="YD_repeat_2x"/>
    <property type="match status" value="1"/>
</dbReference>
<dbReference type="EMBL" id="LR134155">
    <property type="protein sequence ID" value="VEA70251.1"/>
    <property type="molecule type" value="Genomic_DNA"/>
</dbReference>
<dbReference type="Pfam" id="PF05593">
    <property type="entry name" value="RHS_repeat"/>
    <property type="match status" value="1"/>
</dbReference>
<dbReference type="Proteomes" id="UP000271603">
    <property type="component" value="Chromosome"/>
</dbReference>
<dbReference type="AlphaFoldDB" id="A0A447QJU6"/>
<dbReference type="Gene3D" id="2.180.10.10">
    <property type="entry name" value="RHS repeat-associated core"/>
    <property type="match status" value="1"/>
</dbReference>
<name>A0A447QJU6_SERRU</name>